<organism evidence="5 6">
    <name type="scientific">Malus domestica</name>
    <name type="common">Apple</name>
    <name type="synonym">Pyrus malus</name>
    <dbReference type="NCBI Taxonomy" id="3750"/>
    <lineage>
        <taxon>Eukaryota</taxon>
        <taxon>Viridiplantae</taxon>
        <taxon>Streptophyta</taxon>
        <taxon>Embryophyta</taxon>
        <taxon>Tracheophyta</taxon>
        <taxon>Spermatophyta</taxon>
        <taxon>Magnoliopsida</taxon>
        <taxon>eudicotyledons</taxon>
        <taxon>Gunneridae</taxon>
        <taxon>Pentapetalae</taxon>
        <taxon>rosids</taxon>
        <taxon>fabids</taxon>
        <taxon>Rosales</taxon>
        <taxon>Rosaceae</taxon>
        <taxon>Amygdaloideae</taxon>
        <taxon>Maleae</taxon>
        <taxon>Malus</taxon>
    </lineage>
</organism>
<dbReference type="Proteomes" id="UP000290289">
    <property type="component" value="Chromosome 9"/>
</dbReference>
<keyword evidence="2" id="KW-0804">Transcription</keyword>
<dbReference type="InterPro" id="IPR003690">
    <property type="entry name" value="MTERF"/>
</dbReference>
<evidence type="ECO:0000313" key="5">
    <source>
        <dbReference type="EMBL" id="RXH88797.1"/>
    </source>
</evidence>
<dbReference type="PANTHER" id="PTHR13068:SF166">
    <property type="entry name" value="TRANSCRIPTION TERMINATION FACTOR MTERF15, MITOCHONDRIAL-LIKE"/>
    <property type="match status" value="1"/>
</dbReference>
<dbReference type="AlphaFoldDB" id="A0A498J2I5"/>
<keyword evidence="4" id="KW-0732">Signal</keyword>
<evidence type="ECO:0000256" key="4">
    <source>
        <dbReference type="SAM" id="SignalP"/>
    </source>
</evidence>
<evidence type="ECO:0000256" key="2">
    <source>
        <dbReference type="ARBA" id="ARBA00022472"/>
    </source>
</evidence>
<accession>A0A498J2I5</accession>
<dbReference type="PANTHER" id="PTHR13068">
    <property type="entry name" value="CGI-12 PROTEIN-RELATED"/>
    <property type="match status" value="1"/>
</dbReference>
<name>A0A498J2I5_MALDO</name>
<evidence type="ECO:0000313" key="6">
    <source>
        <dbReference type="Proteomes" id="UP000290289"/>
    </source>
</evidence>
<dbReference type="SMART" id="SM00733">
    <property type="entry name" value="Mterf"/>
    <property type="match status" value="2"/>
</dbReference>
<keyword evidence="3" id="KW-0809">Transit peptide</keyword>
<protein>
    <submittedName>
        <fullName evidence="5">Uncharacterized protein</fullName>
    </submittedName>
</protein>
<proteinExistence type="inferred from homology"/>
<dbReference type="InterPro" id="IPR038538">
    <property type="entry name" value="MTERF_sf"/>
</dbReference>
<gene>
    <name evidence="5" type="ORF">DVH24_000396</name>
</gene>
<comment type="similarity">
    <text evidence="1">Belongs to the mTERF family.</text>
</comment>
<keyword evidence="6" id="KW-1185">Reference proteome</keyword>
<dbReference type="GO" id="GO:0006353">
    <property type="term" value="P:DNA-templated transcription termination"/>
    <property type="evidence" value="ECO:0007669"/>
    <property type="project" value="UniProtKB-KW"/>
</dbReference>
<keyword evidence="2" id="KW-0805">Transcription regulation</keyword>
<dbReference type="EMBL" id="RDQH01000335">
    <property type="protein sequence ID" value="RXH88797.1"/>
    <property type="molecule type" value="Genomic_DNA"/>
</dbReference>
<evidence type="ECO:0000256" key="3">
    <source>
        <dbReference type="ARBA" id="ARBA00022946"/>
    </source>
</evidence>
<dbReference type="Pfam" id="PF02536">
    <property type="entry name" value="mTERF"/>
    <property type="match status" value="1"/>
</dbReference>
<feature type="signal peptide" evidence="4">
    <location>
        <begin position="1"/>
        <end position="23"/>
    </location>
</feature>
<sequence>MLNFWCKRLQLVLPCCRIVCGSATRLRVFQKEPIFIGSYASKSSLVAEKDEIREKDRSFTVMYLINPCGLSIDDAVSASKKVHFDSPEGPDSVLNLFKHYGVRDISSLVRRRPRLLLDDAEKTIKPKLEFFKSIGISGANLDRMLGFNSVSLKRNLERSVFNDEELARFLENKQWVEPAKVINNLVPNTSLLRAVGVPETTISYWVVHHLSALLLETEKYKGNVKKVMSLGVPPSFDKFMAAVNSMKPLSETKFAQKIEFYKKRGWTADDFLLAFQKDPYFMACESSIENISE</sequence>
<feature type="chain" id="PRO_5019714523" evidence="4">
    <location>
        <begin position="24"/>
        <end position="293"/>
    </location>
</feature>
<evidence type="ECO:0000256" key="1">
    <source>
        <dbReference type="ARBA" id="ARBA00007692"/>
    </source>
</evidence>
<comment type="caution">
    <text evidence="5">The sequence shown here is derived from an EMBL/GenBank/DDBJ whole genome shotgun (WGS) entry which is preliminary data.</text>
</comment>
<reference evidence="5 6" key="1">
    <citation type="submission" date="2018-10" db="EMBL/GenBank/DDBJ databases">
        <title>A high-quality apple genome assembly.</title>
        <authorList>
            <person name="Hu J."/>
        </authorList>
    </citation>
    <scope>NUCLEOTIDE SEQUENCE [LARGE SCALE GENOMIC DNA]</scope>
    <source>
        <strain evidence="6">cv. HFTH1</strain>
        <tissue evidence="5">Young leaf</tissue>
    </source>
</reference>
<keyword evidence="2" id="KW-0806">Transcription termination</keyword>
<dbReference type="Gene3D" id="1.25.70.10">
    <property type="entry name" value="Transcription termination factor 3, mitochondrial"/>
    <property type="match status" value="2"/>
</dbReference>
<dbReference type="GO" id="GO:0003676">
    <property type="term" value="F:nucleic acid binding"/>
    <property type="evidence" value="ECO:0007669"/>
    <property type="project" value="InterPro"/>
</dbReference>